<dbReference type="VEuPathDB" id="ToxoDB:BESB_047400"/>
<feature type="compositionally biased region" description="Basic and acidic residues" evidence="1">
    <location>
        <begin position="475"/>
        <end position="497"/>
    </location>
</feature>
<keyword evidence="3" id="KW-1185">Reference proteome</keyword>
<sequence length="1003" mass="109996">MFHTSLNRIKLRQSEARSRHNVKDQERLKRLESALRLTRPFEVESTARAPGRRKHNGPRGPTKSSPRARGQASHLDVGAREERRNHLNSSLSARSVAKPVKKPHGLQRIPTGERTTEGDSRGLPSKRKKELMLSLLGEHQEKRGATEQAEVARTTAPHTHSSNIVHGGNATDESSSRTYGKIKASRAPRSEIAGRTVPEPAGQSTSTRHFTSSAGAAASLAHTIAETLLTVASQDQVTSSRESNIASTLGDGPVESGKTGTTLPKESAGDEGRHREQQVIGQHSDGKQDSAPVRPVSGGGAVTSEVSTADEQSDCNNEEHLEKDAAQLIGIDDPGVAEEGGHFVAFEEIDIAEDPNTTPKVERDEQALALVVSPQSKLTAPLLEHKDAGVVPENSARTAPMRTYSEATGAGNHDMNSYKILAPPCGHDCGMESTDDSAALESTPGFRMQLASGLGATAPASVGRWLLPLRAPKNKHYDDYQRGPVRRDKHDSGDPNMKDSTAAVSAPELPQGSAPPSPQASLPRSAGGQDVQRREQQNREGSSGPAESGDDTRLFLRRLQLTSKKTVLDQATPARFEFVDNDHGMQFVNWRTFSGERLIEKFWENSLHQSDARDRQRFEQEVQSKILQEYEFAKRKQQIWQAMGKEPADDDIHIEQLAQHYYNAMQAALHGPKEDILTGQAFGRYIPSPGLTPIPDLRNKVIYGPWALNWNRATTSRTTRVSLGGRRGAISVGSSAASYVTTANINWNRTAVTFAARPNDQAVKLGILRGRYGVDVARSNRLRTSAVETVMRYVETATVVDQINRTYGQRVRVRRFSFNYTRDFTIPRFDSPGRTPGLRQELAVNWGSLGISVGTDVPDNEYAISVGLRGYQFSVLRDFFQRLTQFQGNWGRGWQLEIATKFEDPISNLVYYQVGFGRLGRLYATAGAGIGSENTPMALVQVQGNDASVAFKAVQEAGVRVFNIGFTVGRFTYSWDSVVEYERVALPLSPIDAVLKTLLKLTP</sequence>
<feature type="compositionally biased region" description="Polar residues" evidence="1">
    <location>
        <begin position="234"/>
        <end position="247"/>
    </location>
</feature>
<gene>
    <name evidence="2" type="ORF">BESB_047400</name>
</gene>
<dbReference type="AlphaFoldDB" id="A0A2A9MDG9"/>
<proteinExistence type="predicted"/>
<name>A0A2A9MDG9_BESBE</name>
<comment type="caution">
    <text evidence="2">The sequence shown here is derived from an EMBL/GenBank/DDBJ whole genome shotgun (WGS) entry which is preliminary data.</text>
</comment>
<protein>
    <submittedName>
        <fullName evidence="2">Uncharacterized protein</fullName>
    </submittedName>
</protein>
<reference evidence="2 3" key="1">
    <citation type="submission" date="2017-09" db="EMBL/GenBank/DDBJ databases">
        <title>Genome sequencing of Besnoitia besnoiti strain Bb-Ger1.</title>
        <authorList>
            <person name="Schares G."/>
            <person name="Venepally P."/>
            <person name="Lorenzi H.A."/>
        </authorList>
    </citation>
    <scope>NUCLEOTIDE SEQUENCE [LARGE SCALE GENOMIC DNA]</scope>
    <source>
        <strain evidence="2 3">Bb-Ger1</strain>
    </source>
</reference>
<feature type="region of interest" description="Disordered" evidence="1">
    <location>
        <begin position="474"/>
        <end position="553"/>
    </location>
</feature>
<feature type="region of interest" description="Disordered" evidence="1">
    <location>
        <begin position="1"/>
        <end position="127"/>
    </location>
</feature>
<dbReference type="RefSeq" id="XP_029220557.1">
    <property type="nucleotide sequence ID" value="XM_029363191.1"/>
</dbReference>
<feature type="region of interest" description="Disordered" evidence="1">
    <location>
        <begin position="154"/>
        <end position="214"/>
    </location>
</feature>
<dbReference type="OrthoDB" id="328575at2759"/>
<evidence type="ECO:0000256" key="1">
    <source>
        <dbReference type="SAM" id="MobiDB-lite"/>
    </source>
</evidence>
<evidence type="ECO:0000313" key="2">
    <source>
        <dbReference type="EMBL" id="PFH36548.1"/>
    </source>
</evidence>
<feature type="compositionally biased region" description="Basic and acidic residues" evidence="1">
    <location>
        <begin position="12"/>
        <end position="33"/>
    </location>
</feature>
<dbReference type="Proteomes" id="UP000224006">
    <property type="component" value="Chromosome III"/>
</dbReference>
<feature type="compositionally biased region" description="Polar residues" evidence="1">
    <location>
        <begin position="202"/>
        <end position="214"/>
    </location>
</feature>
<accession>A0A2A9MDG9</accession>
<feature type="compositionally biased region" description="Basic and acidic residues" evidence="1">
    <location>
        <begin position="267"/>
        <end position="277"/>
    </location>
</feature>
<feature type="region of interest" description="Disordered" evidence="1">
    <location>
        <begin position="234"/>
        <end position="317"/>
    </location>
</feature>
<dbReference type="EMBL" id="NWUJ01000003">
    <property type="protein sequence ID" value="PFH36548.1"/>
    <property type="molecule type" value="Genomic_DNA"/>
</dbReference>
<evidence type="ECO:0000313" key="3">
    <source>
        <dbReference type="Proteomes" id="UP000224006"/>
    </source>
</evidence>
<organism evidence="2 3">
    <name type="scientific">Besnoitia besnoiti</name>
    <name type="common">Apicomplexan protozoan</name>
    <dbReference type="NCBI Taxonomy" id="94643"/>
    <lineage>
        <taxon>Eukaryota</taxon>
        <taxon>Sar</taxon>
        <taxon>Alveolata</taxon>
        <taxon>Apicomplexa</taxon>
        <taxon>Conoidasida</taxon>
        <taxon>Coccidia</taxon>
        <taxon>Eucoccidiorida</taxon>
        <taxon>Eimeriorina</taxon>
        <taxon>Sarcocystidae</taxon>
        <taxon>Besnoitia</taxon>
    </lineage>
</organism>
<dbReference type="GeneID" id="40309670"/>
<dbReference type="KEGG" id="bbes:BESB_047400"/>